<dbReference type="PROSITE" id="PS00237">
    <property type="entry name" value="G_PROTEIN_RECEP_F1_1"/>
    <property type="match status" value="1"/>
</dbReference>
<dbReference type="PRINTS" id="PR00237">
    <property type="entry name" value="GPCRRHODOPSN"/>
</dbReference>
<dbReference type="Pfam" id="PF00001">
    <property type="entry name" value="7tm_1"/>
    <property type="match status" value="1"/>
</dbReference>
<keyword evidence="7 9" id="KW-0675">Receptor</keyword>
<evidence type="ECO:0000256" key="7">
    <source>
        <dbReference type="ARBA" id="ARBA00023170"/>
    </source>
</evidence>
<evidence type="ECO:0000313" key="13">
    <source>
        <dbReference type="Proteomes" id="UP001159427"/>
    </source>
</evidence>
<accession>A0ABN8SEH0</accession>
<sequence>CGSSLKIYFPVSTRGLLFLHKFKTNYLLKFLSKFMNMNNTAMENVEIFPATLSLVGNVIAVIGNILVCLTIYKSSRLRTQTNVFIAAMAIIGLLFAVFVGPAITVTLFAGRKWVFGQYFCSFHGFMSLFIEFATLHTIALTAFNRHCRMLKIQLYRKIFQSRRRSCAILILVWSAQIAFILVFSLPWLAKFKFSHKRAGCVLEFRGKRGELTYSVIKTILYFCATNIIVVYCYTKVFLNIRNHSRKISCTVRTSDRVNIEEVKITRTVLAVVLFFLVCWIPEYIISIIIRVNPEHLHRFAHRAVVFFLFLSCSLNPWVYAATNREFRAEFKRRLMCKER</sequence>
<dbReference type="EMBL" id="CALNXI010002487">
    <property type="protein sequence ID" value="CAH3188209.1"/>
    <property type="molecule type" value="Genomic_DNA"/>
</dbReference>
<evidence type="ECO:0000313" key="12">
    <source>
        <dbReference type="EMBL" id="CAH3188209.1"/>
    </source>
</evidence>
<dbReference type="InterPro" id="IPR017452">
    <property type="entry name" value="GPCR_Rhodpsn_7TM"/>
</dbReference>
<evidence type="ECO:0000259" key="11">
    <source>
        <dbReference type="PROSITE" id="PS50262"/>
    </source>
</evidence>
<dbReference type="Gene3D" id="1.20.1070.10">
    <property type="entry name" value="Rhodopsin 7-helix transmembrane proteins"/>
    <property type="match status" value="1"/>
</dbReference>
<feature type="transmembrane region" description="Helical" evidence="10">
    <location>
        <begin position="165"/>
        <end position="189"/>
    </location>
</feature>
<feature type="transmembrane region" description="Helical" evidence="10">
    <location>
        <begin position="268"/>
        <end position="291"/>
    </location>
</feature>
<feature type="transmembrane region" description="Helical" evidence="10">
    <location>
        <begin position="219"/>
        <end position="238"/>
    </location>
</feature>
<evidence type="ECO:0000256" key="3">
    <source>
        <dbReference type="ARBA" id="ARBA00022692"/>
    </source>
</evidence>
<evidence type="ECO:0000256" key="6">
    <source>
        <dbReference type="ARBA" id="ARBA00023136"/>
    </source>
</evidence>
<evidence type="ECO:0000256" key="8">
    <source>
        <dbReference type="ARBA" id="ARBA00023224"/>
    </source>
</evidence>
<feature type="transmembrane region" description="Helical" evidence="10">
    <location>
        <begin position="122"/>
        <end position="144"/>
    </location>
</feature>
<dbReference type="SUPFAM" id="SSF81321">
    <property type="entry name" value="Family A G protein-coupled receptor-like"/>
    <property type="match status" value="1"/>
</dbReference>
<dbReference type="InterPro" id="IPR000276">
    <property type="entry name" value="GPCR_Rhodpsn"/>
</dbReference>
<feature type="non-terminal residue" evidence="12">
    <location>
        <position position="339"/>
    </location>
</feature>
<evidence type="ECO:0000256" key="1">
    <source>
        <dbReference type="ARBA" id="ARBA00004651"/>
    </source>
</evidence>
<keyword evidence="13" id="KW-1185">Reference proteome</keyword>
<evidence type="ECO:0000256" key="2">
    <source>
        <dbReference type="ARBA" id="ARBA00022475"/>
    </source>
</evidence>
<feature type="transmembrane region" description="Helical" evidence="10">
    <location>
        <begin position="84"/>
        <end position="110"/>
    </location>
</feature>
<comment type="similarity">
    <text evidence="9">Belongs to the G-protein coupled receptor 1 family.</text>
</comment>
<comment type="subcellular location">
    <subcellularLocation>
        <location evidence="1">Cell membrane</location>
        <topology evidence="1">Multi-pass membrane protein</topology>
    </subcellularLocation>
</comment>
<protein>
    <recommendedName>
        <fullName evidence="11">G-protein coupled receptors family 1 profile domain-containing protein</fullName>
    </recommendedName>
</protein>
<evidence type="ECO:0000256" key="10">
    <source>
        <dbReference type="SAM" id="Phobius"/>
    </source>
</evidence>
<organism evidence="12 13">
    <name type="scientific">Porites evermanni</name>
    <dbReference type="NCBI Taxonomy" id="104178"/>
    <lineage>
        <taxon>Eukaryota</taxon>
        <taxon>Metazoa</taxon>
        <taxon>Cnidaria</taxon>
        <taxon>Anthozoa</taxon>
        <taxon>Hexacorallia</taxon>
        <taxon>Scleractinia</taxon>
        <taxon>Fungiina</taxon>
        <taxon>Poritidae</taxon>
        <taxon>Porites</taxon>
    </lineage>
</organism>
<name>A0ABN8SEH0_9CNID</name>
<evidence type="ECO:0000256" key="4">
    <source>
        <dbReference type="ARBA" id="ARBA00022989"/>
    </source>
</evidence>
<feature type="transmembrane region" description="Helical" evidence="10">
    <location>
        <begin position="47"/>
        <end position="72"/>
    </location>
</feature>
<keyword evidence="6 10" id="KW-0472">Membrane</keyword>
<dbReference type="PANTHER" id="PTHR22752">
    <property type="entry name" value="G PROTEIN-COUPLED RECEPTOR"/>
    <property type="match status" value="1"/>
</dbReference>
<dbReference type="Proteomes" id="UP001159427">
    <property type="component" value="Unassembled WGS sequence"/>
</dbReference>
<evidence type="ECO:0000256" key="5">
    <source>
        <dbReference type="ARBA" id="ARBA00023040"/>
    </source>
</evidence>
<keyword evidence="8 9" id="KW-0807">Transducer</keyword>
<proteinExistence type="inferred from homology"/>
<feature type="non-terminal residue" evidence="12">
    <location>
        <position position="1"/>
    </location>
</feature>
<reference evidence="12 13" key="1">
    <citation type="submission" date="2022-05" db="EMBL/GenBank/DDBJ databases">
        <authorList>
            <consortium name="Genoscope - CEA"/>
            <person name="William W."/>
        </authorList>
    </citation>
    <scope>NUCLEOTIDE SEQUENCE [LARGE SCALE GENOMIC DNA]</scope>
</reference>
<feature type="domain" description="G-protein coupled receptors family 1 profile" evidence="11">
    <location>
        <begin position="63"/>
        <end position="319"/>
    </location>
</feature>
<keyword evidence="2" id="KW-1003">Cell membrane</keyword>
<dbReference type="CDD" id="cd00637">
    <property type="entry name" value="7tm_classA_rhodopsin-like"/>
    <property type="match status" value="1"/>
</dbReference>
<dbReference type="SMART" id="SM01381">
    <property type="entry name" value="7TM_GPCR_Srsx"/>
    <property type="match status" value="1"/>
</dbReference>
<keyword evidence="4 10" id="KW-1133">Transmembrane helix</keyword>
<gene>
    <name evidence="12" type="ORF">PEVE_00018234</name>
</gene>
<evidence type="ECO:0000256" key="9">
    <source>
        <dbReference type="RuleBase" id="RU000688"/>
    </source>
</evidence>
<dbReference type="PROSITE" id="PS50262">
    <property type="entry name" value="G_PROTEIN_RECEP_F1_2"/>
    <property type="match status" value="1"/>
</dbReference>
<keyword evidence="3 9" id="KW-0812">Transmembrane</keyword>
<feature type="transmembrane region" description="Helical" evidence="10">
    <location>
        <begin position="303"/>
        <end position="322"/>
    </location>
</feature>
<comment type="caution">
    <text evidence="12">The sequence shown here is derived from an EMBL/GenBank/DDBJ whole genome shotgun (WGS) entry which is preliminary data.</text>
</comment>
<keyword evidence="5 9" id="KW-0297">G-protein coupled receptor</keyword>